<evidence type="ECO:0000313" key="2">
    <source>
        <dbReference type="Proteomes" id="UP000051870"/>
    </source>
</evidence>
<dbReference type="EMBL" id="CYTW01000001">
    <property type="protein sequence ID" value="CUJ91612.1"/>
    <property type="molecule type" value="Genomic_DNA"/>
</dbReference>
<dbReference type="Proteomes" id="UP000051870">
    <property type="component" value="Unassembled WGS sequence"/>
</dbReference>
<reference evidence="2" key="1">
    <citation type="submission" date="2015-09" db="EMBL/GenBank/DDBJ databases">
        <authorList>
            <person name="Rodrigo-Torres Lidia"/>
            <person name="Arahal R.David."/>
        </authorList>
    </citation>
    <scope>NUCLEOTIDE SEQUENCE [LARGE SCALE GENOMIC DNA]</scope>
    <source>
        <strain evidence="2">CECT 7735</strain>
    </source>
</reference>
<evidence type="ECO:0000313" key="1">
    <source>
        <dbReference type="EMBL" id="CUJ91612.1"/>
    </source>
</evidence>
<keyword evidence="2" id="KW-1185">Reference proteome</keyword>
<accession>A0A0P1IGW8</accession>
<proteinExistence type="predicted"/>
<name>A0A0P1IGW8_9RHOB</name>
<protein>
    <submittedName>
        <fullName evidence="1">Vi polysaccharide export protein VexE</fullName>
    </submittedName>
</protein>
<sequence length="435" mass="48400">MPNQSIPPAIFSSYGLSIENCSNLSDDAEEYVTAAAEALEDVSKNDPEGVPKAPNKRARHVITAARDLIKSKKGNAAIALVDGLPQQFQSKRPIVLVRLTAHWQMGQSDKLAEEAERAIKLFPDDPQIKPYLSRKAAMHITETVHDSFDRLGIAPETLVDALNAIDASQVVNLYPDERAKSLSDLRNEPDPEDFAKRLRNGGVIARYMTDLLRHRPNKERNSERDKTLLRYSRQAEKLLKEVDASIMEKAVADGHPVIVTSAHTSLNVSLSMDPFASLGLPVIRVANQGGFSNPGFERFVVNDDSGPFEFLKLVKRIRKNQLCVVIYPDGAKSRDVCEVEVLGRKVPIGPGAEMLAWQGKAATFFVSTHWNGRSFWPRLTQGPSAFDFENREEFEKSFHEFYADRLTELVLGEPEDIGSGGGFIPVLTRLAPRKR</sequence>
<gene>
    <name evidence="1" type="ORF">PH7735_01388</name>
</gene>
<dbReference type="STRING" id="1715693.PH7735_01388"/>
<dbReference type="AlphaFoldDB" id="A0A0P1IGW8"/>
<organism evidence="1 2">
    <name type="scientific">Shimia thalassica</name>
    <dbReference type="NCBI Taxonomy" id="1715693"/>
    <lineage>
        <taxon>Bacteria</taxon>
        <taxon>Pseudomonadati</taxon>
        <taxon>Pseudomonadota</taxon>
        <taxon>Alphaproteobacteria</taxon>
        <taxon>Rhodobacterales</taxon>
        <taxon>Roseobacteraceae</taxon>
    </lineage>
</organism>